<dbReference type="SUPFAM" id="SSF51182">
    <property type="entry name" value="RmlC-like cupins"/>
    <property type="match status" value="1"/>
</dbReference>
<name>A0A3A3FU87_9BURK</name>
<organism evidence="1 2">
    <name type="scientific">Noviherbaspirillum saxi</name>
    <dbReference type="NCBI Taxonomy" id="2320863"/>
    <lineage>
        <taxon>Bacteria</taxon>
        <taxon>Pseudomonadati</taxon>
        <taxon>Pseudomonadota</taxon>
        <taxon>Betaproteobacteria</taxon>
        <taxon>Burkholderiales</taxon>
        <taxon>Oxalobacteraceae</taxon>
        <taxon>Noviherbaspirillum</taxon>
    </lineage>
</organism>
<reference evidence="2" key="1">
    <citation type="submission" date="2018-09" db="EMBL/GenBank/DDBJ databases">
        <authorList>
            <person name="Zhu H."/>
        </authorList>
    </citation>
    <scope>NUCLEOTIDE SEQUENCE [LARGE SCALE GENOMIC DNA]</scope>
    <source>
        <strain evidence="2">K1R23-30</strain>
    </source>
</reference>
<dbReference type="CDD" id="cd20293">
    <property type="entry name" value="cupin_HutD_N"/>
    <property type="match status" value="1"/>
</dbReference>
<keyword evidence="2" id="KW-1185">Reference proteome</keyword>
<dbReference type="AlphaFoldDB" id="A0A3A3FU87"/>
<dbReference type="PANTHER" id="PTHR37943:SF1">
    <property type="entry name" value="PROTEIN VES"/>
    <property type="match status" value="1"/>
</dbReference>
<dbReference type="InterPro" id="IPR010282">
    <property type="entry name" value="Uncharacterised_HutD/Ves"/>
</dbReference>
<dbReference type="OrthoDB" id="9800082at2"/>
<dbReference type="PANTHER" id="PTHR37943">
    <property type="entry name" value="PROTEIN VES"/>
    <property type="match status" value="1"/>
</dbReference>
<gene>
    <name evidence="1" type="ORF">D3871_13095</name>
</gene>
<dbReference type="Proteomes" id="UP000265955">
    <property type="component" value="Unassembled WGS sequence"/>
</dbReference>
<comment type="caution">
    <text evidence="1">The sequence shown here is derived from an EMBL/GenBank/DDBJ whole genome shotgun (WGS) entry which is preliminary data.</text>
</comment>
<dbReference type="Pfam" id="PF05962">
    <property type="entry name" value="HutD"/>
    <property type="match status" value="1"/>
</dbReference>
<dbReference type="InterPro" id="IPR011051">
    <property type="entry name" value="RmlC_Cupin_sf"/>
</dbReference>
<protein>
    <submittedName>
        <fullName evidence="1">HutD family protein</fullName>
    </submittedName>
</protein>
<dbReference type="Gene3D" id="2.60.120.10">
    <property type="entry name" value="Jelly Rolls"/>
    <property type="match status" value="1"/>
</dbReference>
<sequence length="201" mass="21677">MQKFTPEQFVTMPWKNGGGSSTQIAVYPPGANHSGFEWRISTARVESAGPFSLFAGFDRSLAIVEGNGIALAIDSLHATILSADTRPFAFRGEQQVHASLLDGPVVDLNIFTRRSSWTHTLEKLEFSGTLQCGMQADLIFIYNARGAGVHCRTLAGRELDCGSGEAVLIDSSDGDHVALSAPTTATLYIARLTEKHHADNQ</sequence>
<dbReference type="InterPro" id="IPR014710">
    <property type="entry name" value="RmlC-like_jellyroll"/>
</dbReference>
<dbReference type="EMBL" id="QYUO01000001">
    <property type="protein sequence ID" value="RJF99353.1"/>
    <property type="molecule type" value="Genomic_DNA"/>
</dbReference>
<dbReference type="RefSeq" id="WP_119769293.1">
    <property type="nucleotide sequence ID" value="NZ_QYUO01000001.1"/>
</dbReference>
<accession>A0A3A3FU87</accession>
<proteinExistence type="predicted"/>
<evidence type="ECO:0000313" key="1">
    <source>
        <dbReference type="EMBL" id="RJF99353.1"/>
    </source>
</evidence>
<evidence type="ECO:0000313" key="2">
    <source>
        <dbReference type="Proteomes" id="UP000265955"/>
    </source>
</evidence>